<reference evidence="4" key="1">
    <citation type="submission" date="2020-04" db="EMBL/GenBank/DDBJ databases">
        <title>A desert anoxygenic phototrophic bacterium fixes CO2 using RubisCO under aerobic conditions.</title>
        <authorList>
            <person name="Tang K."/>
        </authorList>
    </citation>
    <scope>NUCLEOTIDE SEQUENCE [LARGE SCALE GENOMIC DNA]</scope>
    <source>
        <strain evidence="4">MIMtkB3</strain>
    </source>
</reference>
<evidence type="ECO:0000313" key="5">
    <source>
        <dbReference type="Proteomes" id="UP000501891"/>
    </source>
</evidence>
<evidence type="ECO:0000256" key="3">
    <source>
        <dbReference type="ARBA" id="ARBA00030757"/>
    </source>
</evidence>
<dbReference type="InterPro" id="IPR029063">
    <property type="entry name" value="SAM-dependent_MTases_sf"/>
</dbReference>
<dbReference type="InterPro" id="IPR000682">
    <property type="entry name" value="PCMT"/>
</dbReference>
<sequence length="221" mass="24037">MMATTDFATARVNMVEGQIRPNKVTDFRVVDAFLSIPREEFVPKALRGIAYVDEDIQVSPGRFLMEPMVLARLLQEARVGEKDMVLDVGGATGYSAAVIGRLAATVVALESDPTLVAQANETFQRMGIDNALAVQGPLEAGWPNQGPYDLIILQGSVVQVPQVLLDQLAEGGRLVGVVNEDARIGYARLYQKLGGKVSHRPLFDAAVRKLPGFEPKPTFQF</sequence>
<dbReference type="Pfam" id="PF01135">
    <property type="entry name" value="PCMT"/>
    <property type="match status" value="1"/>
</dbReference>
<dbReference type="PANTHER" id="PTHR11579">
    <property type="entry name" value="PROTEIN-L-ISOASPARTATE O-METHYLTRANSFERASE"/>
    <property type="match status" value="1"/>
</dbReference>
<dbReference type="AlphaFoldDB" id="A0A858R5W7"/>
<dbReference type="GO" id="GO:0004719">
    <property type="term" value="F:protein-L-isoaspartate (D-aspartate) O-methyltransferase activity"/>
    <property type="evidence" value="ECO:0007669"/>
    <property type="project" value="InterPro"/>
</dbReference>
<dbReference type="KEGG" id="acru:HHL28_07210"/>
<keyword evidence="5" id="KW-1185">Reference proteome</keyword>
<dbReference type="Proteomes" id="UP000501891">
    <property type="component" value="Chromosome"/>
</dbReference>
<dbReference type="CDD" id="cd02440">
    <property type="entry name" value="AdoMet_MTases"/>
    <property type="match status" value="1"/>
</dbReference>
<gene>
    <name evidence="4" type="ORF">HHL28_07210</name>
</gene>
<dbReference type="Gene3D" id="3.40.50.150">
    <property type="entry name" value="Vaccinia Virus protein VP39"/>
    <property type="match status" value="1"/>
</dbReference>
<organism evidence="4 5">
    <name type="scientific">Aerophototrophica crusticola</name>
    <dbReference type="NCBI Taxonomy" id="1709002"/>
    <lineage>
        <taxon>Bacteria</taxon>
        <taxon>Pseudomonadati</taxon>
        <taxon>Pseudomonadota</taxon>
        <taxon>Alphaproteobacteria</taxon>
        <taxon>Rhodospirillales</taxon>
        <taxon>Rhodospirillaceae</taxon>
        <taxon>Aerophototrophica</taxon>
    </lineage>
</organism>
<evidence type="ECO:0000256" key="1">
    <source>
        <dbReference type="ARBA" id="ARBA00005369"/>
    </source>
</evidence>
<dbReference type="SUPFAM" id="SSF53335">
    <property type="entry name" value="S-adenosyl-L-methionine-dependent methyltransferases"/>
    <property type="match status" value="1"/>
</dbReference>
<name>A0A858R5W7_9PROT</name>
<dbReference type="PANTHER" id="PTHR11579:SF18">
    <property type="entry name" value="PROTEIN-L-ISOASPARTATE O-METHYLTRANSFERASE"/>
    <property type="match status" value="1"/>
</dbReference>
<comment type="similarity">
    <text evidence="1">Belongs to the methyltransferase superfamily. L-isoaspartyl/D-aspartyl protein methyltransferase family.</text>
</comment>
<protein>
    <recommendedName>
        <fullName evidence="2">Protein-L-isoaspartate O-methyltransferase</fullName>
    </recommendedName>
    <alternativeName>
        <fullName evidence="3">Protein L-isoaspartyl methyltransferase</fullName>
    </alternativeName>
</protein>
<accession>A0A858R5W7</accession>
<dbReference type="GO" id="GO:0005737">
    <property type="term" value="C:cytoplasm"/>
    <property type="evidence" value="ECO:0007669"/>
    <property type="project" value="TreeGrafter"/>
</dbReference>
<dbReference type="GO" id="GO:0032259">
    <property type="term" value="P:methylation"/>
    <property type="evidence" value="ECO:0007669"/>
    <property type="project" value="UniProtKB-KW"/>
</dbReference>
<evidence type="ECO:0000313" key="4">
    <source>
        <dbReference type="EMBL" id="QJE72909.1"/>
    </source>
</evidence>
<dbReference type="EMBL" id="CP051775">
    <property type="protein sequence ID" value="QJE72909.1"/>
    <property type="molecule type" value="Genomic_DNA"/>
</dbReference>
<evidence type="ECO:0000256" key="2">
    <source>
        <dbReference type="ARBA" id="ARBA00013346"/>
    </source>
</evidence>
<proteinExistence type="inferred from homology"/>